<feature type="region of interest" description="Disordered" evidence="1">
    <location>
        <begin position="1"/>
        <end position="127"/>
    </location>
</feature>
<evidence type="ECO:0000313" key="4">
    <source>
        <dbReference type="EMBL" id="EOA35335.1"/>
    </source>
</evidence>
<organism evidence="4 5">
    <name type="scientific">Capsella rubella</name>
    <dbReference type="NCBI Taxonomy" id="81985"/>
    <lineage>
        <taxon>Eukaryota</taxon>
        <taxon>Viridiplantae</taxon>
        <taxon>Streptophyta</taxon>
        <taxon>Embryophyta</taxon>
        <taxon>Tracheophyta</taxon>
        <taxon>Spermatophyta</taxon>
        <taxon>Magnoliopsida</taxon>
        <taxon>eudicotyledons</taxon>
        <taxon>Gunneridae</taxon>
        <taxon>Pentapetalae</taxon>
        <taxon>rosids</taxon>
        <taxon>malvids</taxon>
        <taxon>Brassicales</taxon>
        <taxon>Brassicaceae</taxon>
        <taxon>Camelineae</taxon>
        <taxon>Capsella</taxon>
    </lineage>
</organism>
<dbReference type="EMBL" id="KB870806">
    <property type="protein sequence ID" value="EOA35335.1"/>
    <property type="molecule type" value="Genomic_DNA"/>
</dbReference>
<feature type="transmembrane region" description="Helical" evidence="2">
    <location>
        <begin position="260"/>
        <end position="280"/>
    </location>
</feature>
<feature type="compositionally biased region" description="Basic and acidic residues" evidence="1">
    <location>
        <begin position="84"/>
        <end position="99"/>
    </location>
</feature>
<dbReference type="Pfam" id="PF13962">
    <property type="entry name" value="PGG"/>
    <property type="match status" value="1"/>
</dbReference>
<dbReference type="AlphaFoldDB" id="R0IB15"/>
<name>R0IB15_9BRAS</name>
<keyword evidence="2" id="KW-0472">Membrane</keyword>
<evidence type="ECO:0000256" key="2">
    <source>
        <dbReference type="SAM" id="Phobius"/>
    </source>
</evidence>
<evidence type="ECO:0000256" key="1">
    <source>
        <dbReference type="SAM" id="MobiDB-lite"/>
    </source>
</evidence>
<feature type="compositionally biased region" description="Basic and acidic residues" evidence="1">
    <location>
        <begin position="51"/>
        <end position="61"/>
    </location>
</feature>
<keyword evidence="5" id="KW-1185">Reference proteome</keyword>
<feature type="transmembrane region" description="Helical" evidence="2">
    <location>
        <begin position="333"/>
        <end position="352"/>
    </location>
</feature>
<evidence type="ECO:0000313" key="5">
    <source>
        <dbReference type="Proteomes" id="UP000029121"/>
    </source>
</evidence>
<feature type="compositionally biased region" description="Basic and acidic residues" evidence="1">
    <location>
        <begin position="106"/>
        <end position="126"/>
    </location>
</feature>
<accession>R0IB15</accession>
<keyword evidence="2" id="KW-0812">Transmembrane</keyword>
<feature type="compositionally biased region" description="Basic and acidic residues" evidence="1">
    <location>
        <begin position="8"/>
        <end position="25"/>
    </location>
</feature>
<protein>
    <recommendedName>
        <fullName evidence="3">PGG domain-containing protein</fullName>
    </recommendedName>
</protein>
<dbReference type="InterPro" id="IPR026961">
    <property type="entry name" value="PGG_dom"/>
</dbReference>
<evidence type="ECO:0000259" key="3">
    <source>
        <dbReference type="Pfam" id="PF13962"/>
    </source>
</evidence>
<dbReference type="OrthoDB" id="10632833at2759"/>
<feature type="domain" description="PGG" evidence="3">
    <location>
        <begin position="226"/>
        <end position="321"/>
    </location>
</feature>
<reference evidence="5" key="1">
    <citation type="journal article" date="2013" name="Nat. Genet.">
        <title>The Capsella rubella genome and the genomic consequences of rapid mating system evolution.</title>
        <authorList>
            <person name="Slotte T."/>
            <person name="Hazzouri K.M."/>
            <person name="Agren J.A."/>
            <person name="Koenig D."/>
            <person name="Maumus F."/>
            <person name="Guo Y.L."/>
            <person name="Steige K."/>
            <person name="Platts A.E."/>
            <person name="Escobar J.S."/>
            <person name="Newman L.K."/>
            <person name="Wang W."/>
            <person name="Mandakova T."/>
            <person name="Vello E."/>
            <person name="Smith L.M."/>
            <person name="Henz S.R."/>
            <person name="Steffen J."/>
            <person name="Takuno S."/>
            <person name="Brandvain Y."/>
            <person name="Coop G."/>
            <person name="Andolfatto P."/>
            <person name="Hu T.T."/>
            <person name="Blanchette M."/>
            <person name="Clark R.M."/>
            <person name="Quesneville H."/>
            <person name="Nordborg M."/>
            <person name="Gaut B.S."/>
            <person name="Lysak M.A."/>
            <person name="Jenkins J."/>
            <person name="Grimwood J."/>
            <person name="Chapman J."/>
            <person name="Prochnik S."/>
            <person name="Shu S."/>
            <person name="Rokhsar D."/>
            <person name="Schmutz J."/>
            <person name="Weigel D."/>
            <person name="Wright S.I."/>
        </authorList>
    </citation>
    <scope>NUCLEOTIDE SEQUENCE [LARGE SCALE GENOMIC DNA]</scope>
    <source>
        <strain evidence="5">cv. Monte Gargano</strain>
    </source>
</reference>
<feature type="region of interest" description="Disordered" evidence="1">
    <location>
        <begin position="148"/>
        <end position="168"/>
    </location>
</feature>
<gene>
    <name evidence="4" type="ORF">CARUB_v10020519mg</name>
</gene>
<feature type="transmembrane region" description="Helical" evidence="2">
    <location>
        <begin position="301"/>
        <end position="321"/>
    </location>
</feature>
<dbReference type="Proteomes" id="UP000029121">
    <property type="component" value="Unassembled WGS sequence"/>
</dbReference>
<keyword evidence="2" id="KW-1133">Transmembrane helix</keyword>
<sequence>MSGEIEVVEQRKPDDAPKSSARNDDSQNSSTSCVPNFVLCGKSPKVTQPQQKKDVVHEKPLMDSPSLNSAQSSMRRRMGAALSKFDKRGTGKPETKTEGKGNNGTTEKKQEDNKSEVKGEEGHINDPVRNGEIVTVPVPVPVPEKKDEVNKSEIKEEGNVENKEEEGHISCEENGVGNEEIMTVPDLTTAISGLKEAVDQLTNAITKNFEEDPLDKHYETLCKAVQIVAVFTTAGSFYNPPGGLDTYGHIRFRRSAGYKVYHVLSDLSFLLAYVNLVHVLKPVSEENRESELKLKIAIGWAVLWLTVILFLGSFVAAFWVVYPDESLETWPRWFTLGTALLKVVWSLVFLFGMKCWRIVRGWVC</sequence>
<proteinExistence type="predicted"/>